<sequence>MKFIGIFVFAFVAGSAYGCKDIAPNCATLAALCNLYPPTPYVQENCAQTCGCASTEAPCVDNILNCMQMFDTVCKFPEYIDFALENCRLTCNYCGIALPDLEPTQPSDDCVDVQDGTCEQLYKMCNVPSYKPLMEQECPKVIFHFNYVLI</sequence>
<accession>A0AC35TYE2</accession>
<reference evidence="2" key="1">
    <citation type="submission" date="2016-11" db="UniProtKB">
        <authorList>
            <consortium name="WormBaseParasite"/>
        </authorList>
    </citation>
    <scope>IDENTIFICATION</scope>
    <source>
        <strain evidence="2">KR3021</strain>
    </source>
</reference>
<dbReference type="WBParaSite" id="RSKR_0000543000.1">
    <property type="protein sequence ID" value="RSKR_0000543000.1"/>
    <property type="gene ID" value="RSKR_0000543000"/>
</dbReference>
<proteinExistence type="predicted"/>
<evidence type="ECO:0000313" key="2">
    <source>
        <dbReference type="WBParaSite" id="RSKR_0000543000.1"/>
    </source>
</evidence>
<organism evidence="1 2">
    <name type="scientific">Rhabditophanes sp. KR3021</name>
    <dbReference type="NCBI Taxonomy" id="114890"/>
    <lineage>
        <taxon>Eukaryota</taxon>
        <taxon>Metazoa</taxon>
        <taxon>Ecdysozoa</taxon>
        <taxon>Nematoda</taxon>
        <taxon>Chromadorea</taxon>
        <taxon>Rhabditida</taxon>
        <taxon>Tylenchina</taxon>
        <taxon>Panagrolaimomorpha</taxon>
        <taxon>Strongyloidoidea</taxon>
        <taxon>Alloionematidae</taxon>
        <taxon>Rhabditophanes</taxon>
    </lineage>
</organism>
<dbReference type="Proteomes" id="UP000095286">
    <property type="component" value="Unplaced"/>
</dbReference>
<evidence type="ECO:0000313" key="1">
    <source>
        <dbReference type="Proteomes" id="UP000095286"/>
    </source>
</evidence>
<protein>
    <submittedName>
        <fullName evidence="2">ShKT domain-containing protein</fullName>
    </submittedName>
</protein>
<name>A0AC35TYE2_9BILA</name>